<dbReference type="OMA" id="ILTQTSC"/>
<evidence type="ECO:0000256" key="11">
    <source>
        <dbReference type="ARBA" id="ARBA00034099"/>
    </source>
</evidence>
<evidence type="ECO:0000256" key="5">
    <source>
        <dbReference type="ARBA" id="ARBA00023018"/>
    </source>
</evidence>
<evidence type="ECO:0000256" key="13">
    <source>
        <dbReference type="SAM" id="SignalP"/>
    </source>
</evidence>
<dbReference type="InterPro" id="IPR006201">
    <property type="entry name" value="Neur_channel"/>
</dbReference>
<comment type="subcellular location">
    <subcellularLocation>
        <location evidence="11">Synaptic cell membrane</location>
        <topology evidence="11">Multi-pass membrane protein</topology>
    </subcellularLocation>
</comment>
<feature type="chain" id="PRO_5034680810" evidence="13">
    <location>
        <begin position="18"/>
        <end position="416"/>
    </location>
</feature>
<accession>A0A8B7NDH7</accession>
<evidence type="ECO:0000256" key="7">
    <source>
        <dbReference type="ARBA" id="ARBA00023136"/>
    </source>
</evidence>
<dbReference type="Gene3D" id="2.70.170.10">
    <property type="entry name" value="Neurotransmitter-gated ion-channel ligand-binding domain"/>
    <property type="match status" value="1"/>
</dbReference>
<sequence length="416" mass="46989">MKSNAVLLIFLAAFVSGQDEWWKTTERLHRDLLLNKNYSSIVCPHESHNHTIGVYMTHVVRAFYVDELTQILTFNFWMYMYWSDKRLKWDMKDYGNIFQTELAAEDVWKPDLLVYNSADPTNIAHFGNVPVTVYSSGTVVWMPPATVKTECPMDLTYWPFDTQTCEIYMGSWTRHGFQISYETSNPNMTTEQHLRAMLQTNHHWEVKNIKLEKQVYDAASLPYYVVRTAITMQRNSPAFTATVILPGIAVAVLTLIQFVLPVDYPPRVTVGLAATLACILMLIELATTLPPLGASSPLIVRYYGFALMVSVLSIILSGLLARLSKEPPEVLSIPVPGFIKGLITGPLATVLGLRFMADKVGRSGMSEKDNEEEIIGERKSFLHEWLLLATIVDRLSALTYLVVFICALLALTSKLH</sequence>
<keyword evidence="8" id="KW-0675">Receptor</keyword>
<feature type="transmembrane region" description="Helical" evidence="12">
    <location>
        <begin position="302"/>
        <end position="321"/>
    </location>
</feature>
<dbReference type="SUPFAM" id="SSF63712">
    <property type="entry name" value="Nicotinic receptor ligand binding domain-like"/>
    <property type="match status" value="1"/>
</dbReference>
<evidence type="ECO:0000256" key="1">
    <source>
        <dbReference type="ARBA" id="ARBA00022448"/>
    </source>
</evidence>
<dbReference type="FunFam" id="2.70.170.10:FF:000028">
    <property type="entry name" value="AcetylCholine Receptor"/>
    <property type="match status" value="1"/>
</dbReference>
<dbReference type="CDD" id="cd18989">
    <property type="entry name" value="LGIC_ECD_cation"/>
    <property type="match status" value="1"/>
</dbReference>
<dbReference type="InterPro" id="IPR006202">
    <property type="entry name" value="Neur_chan_lig-bd"/>
</dbReference>
<keyword evidence="3 12" id="KW-0812">Transmembrane</keyword>
<keyword evidence="13" id="KW-0732">Signal</keyword>
<dbReference type="SUPFAM" id="SSF90112">
    <property type="entry name" value="Neurotransmitter-gated ion-channel transmembrane pore"/>
    <property type="match status" value="1"/>
</dbReference>
<keyword evidence="10" id="KW-0407">Ion channel</keyword>
<feature type="transmembrane region" description="Helical" evidence="12">
    <location>
        <begin position="385"/>
        <end position="411"/>
    </location>
</feature>
<evidence type="ECO:0000313" key="15">
    <source>
        <dbReference type="Proteomes" id="UP000694843"/>
    </source>
</evidence>
<keyword evidence="7 12" id="KW-0472">Membrane</keyword>
<feature type="transmembrane region" description="Helical" evidence="12">
    <location>
        <begin position="272"/>
        <end position="290"/>
    </location>
</feature>
<dbReference type="GO" id="GO:0004888">
    <property type="term" value="F:transmembrane signaling receptor activity"/>
    <property type="evidence" value="ECO:0007669"/>
    <property type="project" value="InterPro"/>
</dbReference>
<dbReference type="Proteomes" id="UP000694843">
    <property type="component" value="Unplaced"/>
</dbReference>
<evidence type="ECO:0000256" key="8">
    <source>
        <dbReference type="ARBA" id="ARBA00023170"/>
    </source>
</evidence>
<dbReference type="InterPro" id="IPR002394">
    <property type="entry name" value="Nicotinic_acetylcholine_rcpt"/>
</dbReference>
<dbReference type="InterPro" id="IPR036719">
    <property type="entry name" value="Neuro-gated_channel_TM_sf"/>
</dbReference>
<feature type="signal peptide" evidence="13">
    <location>
        <begin position="1"/>
        <end position="17"/>
    </location>
</feature>
<keyword evidence="1" id="KW-0813">Transport</keyword>
<dbReference type="RefSeq" id="XP_018011660.1">
    <property type="nucleotide sequence ID" value="XM_018156171.2"/>
</dbReference>
<dbReference type="PRINTS" id="PR00254">
    <property type="entry name" value="NICOTINICR"/>
</dbReference>
<dbReference type="PANTHER" id="PTHR18945">
    <property type="entry name" value="NEUROTRANSMITTER GATED ION CHANNEL"/>
    <property type="match status" value="1"/>
</dbReference>
<proteinExistence type="predicted"/>
<feature type="domain" description="Neurotransmitter-gated ion-channel ligand-binding" evidence="14">
    <location>
        <begin position="26"/>
        <end position="235"/>
    </location>
</feature>
<evidence type="ECO:0000313" key="16">
    <source>
        <dbReference type="RefSeq" id="XP_018011660.1"/>
    </source>
</evidence>
<dbReference type="AlphaFoldDB" id="A0A8B7NDH7"/>
<name>A0A8B7NDH7_HYAAZ</name>
<dbReference type="InterPro" id="IPR038050">
    <property type="entry name" value="Neuro_actylchol_rec"/>
</dbReference>
<gene>
    <name evidence="16" type="primary">LOC108668913</name>
</gene>
<dbReference type="GO" id="GO:0045211">
    <property type="term" value="C:postsynaptic membrane"/>
    <property type="evidence" value="ECO:0007669"/>
    <property type="project" value="InterPro"/>
</dbReference>
<dbReference type="OrthoDB" id="410315at2759"/>
<protein>
    <submittedName>
        <fullName evidence="16">Acetylcholine receptor subunit beta-like 1</fullName>
    </submittedName>
</protein>
<keyword evidence="9" id="KW-1071">Ligand-gated ion channel</keyword>
<evidence type="ECO:0000256" key="4">
    <source>
        <dbReference type="ARBA" id="ARBA00022989"/>
    </source>
</evidence>
<evidence type="ECO:0000256" key="2">
    <source>
        <dbReference type="ARBA" id="ARBA00022475"/>
    </source>
</evidence>
<dbReference type="Pfam" id="PF02931">
    <property type="entry name" value="Neur_chan_LBD"/>
    <property type="match status" value="1"/>
</dbReference>
<evidence type="ECO:0000256" key="3">
    <source>
        <dbReference type="ARBA" id="ARBA00022692"/>
    </source>
</evidence>
<keyword evidence="4 12" id="KW-1133">Transmembrane helix</keyword>
<dbReference type="GO" id="GO:0022848">
    <property type="term" value="F:acetylcholine-gated monoatomic cation-selective channel activity"/>
    <property type="evidence" value="ECO:0007669"/>
    <property type="project" value="InterPro"/>
</dbReference>
<keyword evidence="15" id="KW-1185">Reference proteome</keyword>
<evidence type="ECO:0000256" key="10">
    <source>
        <dbReference type="ARBA" id="ARBA00023303"/>
    </source>
</evidence>
<evidence type="ECO:0000256" key="6">
    <source>
        <dbReference type="ARBA" id="ARBA00023065"/>
    </source>
</evidence>
<dbReference type="PRINTS" id="PR00252">
    <property type="entry name" value="NRIONCHANNEL"/>
</dbReference>
<dbReference type="GeneID" id="108668913"/>
<feature type="transmembrane region" description="Helical" evidence="12">
    <location>
        <begin position="333"/>
        <end position="356"/>
    </location>
</feature>
<keyword evidence="6" id="KW-0406">Ion transport</keyword>
<evidence type="ECO:0000259" key="14">
    <source>
        <dbReference type="Pfam" id="PF02931"/>
    </source>
</evidence>
<dbReference type="InterPro" id="IPR036734">
    <property type="entry name" value="Neur_chan_lig-bd_sf"/>
</dbReference>
<feature type="transmembrane region" description="Helical" evidence="12">
    <location>
        <begin position="238"/>
        <end position="260"/>
    </location>
</feature>
<reference evidence="16" key="1">
    <citation type="submission" date="2025-08" db="UniProtKB">
        <authorList>
            <consortium name="RefSeq"/>
        </authorList>
    </citation>
    <scope>IDENTIFICATION</scope>
    <source>
        <tissue evidence="16">Whole organism</tissue>
    </source>
</reference>
<evidence type="ECO:0000256" key="9">
    <source>
        <dbReference type="ARBA" id="ARBA00023286"/>
    </source>
</evidence>
<organism evidence="15 16">
    <name type="scientific">Hyalella azteca</name>
    <name type="common">Amphipod</name>
    <dbReference type="NCBI Taxonomy" id="294128"/>
    <lineage>
        <taxon>Eukaryota</taxon>
        <taxon>Metazoa</taxon>
        <taxon>Ecdysozoa</taxon>
        <taxon>Arthropoda</taxon>
        <taxon>Crustacea</taxon>
        <taxon>Multicrustacea</taxon>
        <taxon>Malacostraca</taxon>
        <taxon>Eumalacostraca</taxon>
        <taxon>Peracarida</taxon>
        <taxon>Amphipoda</taxon>
        <taxon>Senticaudata</taxon>
        <taxon>Talitrida</taxon>
        <taxon>Talitroidea</taxon>
        <taxon>Hyalellidae</taxon>
        <taxon>Hyalella</taxon>
    </lineage>
</organism>
<keyword evidence="5" id="KW-0770">Synapse</keyword>
<keyword evidence="2" id="KW-1003">Cell membrane</keyword>
<dbReference type="KEGG" id="hazt:108668913"/>
<dbReference type="Gene3D" id="1.20.58.390">
    <property type="entry name" value="Neurotransmitter-gated ion-channel transmembrane domain"/>
    <property type="match status" value="1"/>
</dbReference>
<evidence type="ECO:0000256" key="12">
    <source>
        <dbReference type="SAM" id="Phobius"/>
    </source>
</evidence>